<protein>
    <submittedName>
        <fullName evidence="2">Uncharacterized protein</fullName>
    </submittedName>
</protein>
<keyword evidence="1" id="KW-0175">Coiled coil</keyword>
<name>A0A8J7KY33_9ACTN</name>
<evidence type="ECO:0000256" key="1">
    <source>
        <dbReference type="SAM" id="Coils"/>
    </source>
</evidence>
<feature type="coiled-coil region" evidence="1">
    <location>
        <begin position="288"/>
        <end position="336"/>
    </location>
</feature>
<dbReference type="EMBL" id="JADOUF010000001">
    <property type="protein sequence ID" value="MBG6138722.1"/>
    <property type="molecule type" value="Genomic_DNA"/>
</dbReference>
<dbReference type="RefSeq" id="WP_197005450.1">
    <property type="nucleotide sequence ID" value="NZ_BONS01000009.1"/>
</dbReference>
<sequence>MDAGLPYRTAFHIDLAFREARERAEQELRTWLRDKHYSVSAYDNELQNLAPSVYMRYVRPTGTRGWQLRERDHEGTWLSTLTVQAETTTRSWVALDIEHVPVTGGEPQPAHVPKLARLLLEEFDAYDDEAVLRATPELIRPDRVEDLLDVVCSPHRRLPVVVAAPHPDRPFDDWRQDVTGVTEDLAGLASVYILDPPALAEFNHGMGGCGHQLAMGCLRTYLEETDPAITDDAPRHPVLPRRRIEADPARARQLIGLLPRRLAASRPLPAALAKVSFARSGGESEVELTQLRGRYEDLEHLLKEIEWERDQARSRRDELDSRLFDANSELETEQRERSRLVDRVRYLERLLTESGDGDRVYAGPPIEEPPKSFDELLDRLDTGELPRVVFTGDRQRTLALEEQHEYSTWAVSAWDALRALADYARARAAGEFSNNFYAWCRQPPPGGLAITARKVAPAESDTVVNTAKFANHRMLPVPTAVHPAGRIFMGAHIRIGASGAIAPRLHFHDATATTGTIYVGYLGPHLPNTMTN</sequence>
<keyword evidence="3" id="KW-1185">Reference proteome</keyword>
<reference evidence="2" key="1">
    <citation type="submission" date="2020-11" db="EMBL/GenBank/DDBJ databases">
        <title>Sequencing the genomes of 1000 actinobacteria strains.</title>
        <authorList>
            <person name="Klenk H.-P."/>
        </authorList>
    </citation>
    <scope>NUCLEOTIDE SEQUENCE</scope>
    <source>
        <strain evidence="2">DSM 45356</strain>
    </source>
</reference>
<dbReference type="AlphaFoldDB" id="A0A8J7KY33"/>
<organism evidence="2 3">
    <name type="scientific">Longispora fulva</name>
    <dbReference type="NCBI Taxonomy" id="619741"/>
    <lineage>
        <taxon>Bacteria</taxon>
        <taxon>Bacillati</taxon>
        <taxon>Actinomycetota</taxon>
        <taxon>Actinomycetes</taxon>
        <taxon>Micromonosporales</taxon>
        <taxon>Micromonosporaceae</taxon>
        <taxon>Longispora</taxon>
    </lineage>
</organism>
<evidence type="ECO:0000313" key="2">
    <source>
        <dbReference type="EMBL" id="MBG6138722.1"/>
    </source>
</evidence>
<gene>
    <name evidence="2" type="ORF">IW245_004916</name>
</gene>
<accession>A0A8J7KY33</accession>
<dbReference type="Proteomes" id="UP000622552">
    <property type="component" value="Unassembled WGS sequence"/>
</dbReference>
<proteinExistence type="predicted"/>
<comment type="caution">
    <text evidence="2">The sequence shown here is derived from an EMBL/GenBank/DDBJ whole genome shotgun (WGS) entry which is preliminary data.</text>
</comment>
<evidence type="ECO:0000313" key="3">
    <source>
        <dbReference type="Proteomes" id="UP000622552"/>
    </source>
</evidence>